<dbReference type="AlphaFoldDB" id="A0A3D6BVW2"/>
<dbReference type="InterPro" id="IPR029058">
    <property type="entry name" value="AB_hydrolase_fold"/>
</dbReference>
<reference evidence="1 2" key="1">
    <citation type="journal article" date="2018" name="Nat. Biotechnol.">
        <title>A standardized bacterial taxonomy based on genome phylogeny substantially revises the tree of life.</title>
        <authorList>
            <person name="Parks D.H."/>
            <person name="Chuvochina M."/>
            <person name="Waite D.W."/>
            <person name="Rinke C."/>
            <person name="Skarshewski A."/>
            <person name="Chaumeil P.A."/>
            <person name="Hugenholtz P."/>
        </authorList>
    </citation>
    <scope>NUCLEOTIDE SEQUENCE [LARGE SCALE GENOMIC DNA]</scope>
    <source>
        <strain evidence="1">UBA10227</strain>
    </source>
</reference>
<dbReference type="Gene3D" id="1.25.40.10">
    <property type="entry name" value="Tetratricopeptide repeat domain"/>
    <property type="match status" value="1"/>
</dbReference>
<organism evidence="1 2">
    <name type="scientific">Xanthomarina gelatinilytica</name>
    <dbReference type="NCBI Taxonomy" id="1137281"/>
    <lineage>
        <taxon>Bacteria</taxon>
        <taxon>Pseudomonadati</taxon>
        <taxon>Bacteroidota</taxon>
        <taxon>Flavobacteriia</taxon>
        <taxon>Flavobacteriales</taxon>
        <taxon>Flavobacteriaceae</taxon>
        <taxon>Xanthomarina</taxon>
    </lineage>
</organism>
<dbReference type="PANTHER" id="PTHR48098">
    <property type="entry name" value="ENTEROCHELIN ESTERASE-RELATED"/>
    <property type="match status" value="1"/>
</dbReference>
<gene>
    <name evidence="1" type="ORF">DHV22_18155</name>
</gene>
<evidence type="ECO:0000313" key="2">
    <source>
        <dbReference type="Proteomes" id="UP000263268"/>
    </source>
</evidence>
<dbReference type="PANTHER" id="PTHR48098:SF6">
    <property type="entry name" value="FERRI-BACILLIBACTIN ESTERASE BESA"/>
    <property type="match status" value="1"/>
</dbReference>
<sequence length="382" mass="43933">MKKHIYLLVFIACMQFIEAQVIYEPFNSAKLGETREIKIQLPRGYDANPDKKYPIIMVFDGDYMFEAVAGNVDYYAYWDDMPDAIVVGVNQVDSREADMYYSEQNSLPIETGAAFFEFVGMELIPHLERTYRTENFRVAVGHGETANFINYYLLKGDPLFKAYIVISPDLAPEMTSYIPERLTKFQTKIFYYLATSNNDVASLKAGSEALNTAISGIDNKNVLYNFKTLEEPSHYALPAYVIPDALQKIFLVYQPISKQEYKDTILKLESSPVLYLEEKYQTILDLFGIDKQILVNDFKAIEAAIEKTEQFQYYEDLGKIARKQYPETMLGSYYLARFYEETGEPKKAMKTYQSAYVLEEIGGVTKDLVLEKAEEIKADFGY</sequence>
<dbReference type="InterPro" id="IPR011990">
    <property type="entry name" value="TPR-like_helical_dom_sf"/>
</dbReference>
<name>A0A3D6BVW2_9FLAO</name>
<dbReference type="SUPFAM" id="SSF53474">
    <property type="entry name" value="alpha/beta-Hydrolases"/>
    <property type="match status" value="1"/>
</dbReference>
<comment type="caution">
    <text evidence="1">The sequence shown here is derived from an EMBL/GenBank/DDBJ whole genome shotgun (WGS) entry which is preliminary data.</text>
</comment>
<proteinExistence type="predicted"/>
<dbReference type="Gene3D" id="3.40.50.1820">
    <property type="entry name" value="alpha/beta hydrolase"/>
    <property type="match status" value="1"/>
</dbReference>
<dbReference type="EMBL" id="DPRK01000293">
    <property type="protein sequence ID" value="HCY83371.1"/>
    <property type="molecule type" value="Genomic_DNA"/>
</dbReference>
<dbReference type="InterPro" id="IPR050583">
    <property type="entry name" value="Mycobacterial_A85_antigen"/>
</dbReference>
<dbReference type="Proteomes" id="UP000263268">
    <property type="component" value="Unassembled WGS sequence"/>
</dbReference>
<protein>
    <submittedName>
        <fullName evidence="1">Esterase</fullName>
    </submittedName>
</protein>
<evidence type="ECO:0000313" key="1">
    <source>
        <dbReference type="EMBL" id="HCY83371.1"/>
    </source>
</evidence>
<dbReference type="InterPro" id="IPR000801">
    <property type="entry name" value="Esterase-like"/>
</dbReference>
<accession>A0A3D6BVW2</accession>
<dbReference type="Pfam" id="PF00756">
    <property type="entry name" value="Esterase"/>
    <property type="match status" value="1"/>
</dbReference>